<dbReference type="GO" id="GO:0004719">
    <property type="term" value="F:protein-L-isoaspartate (D-aspartate) O-methyltransferase activity"/>
    <property type="evidence" value="ECO:0007669"/>
    <property type="project" value="UniProtKB-UniRule"/>
</dbReference>
<evidence type="ECO:0000256" key="4">
    <source>
        <dbReference type="ARBA" id="ARBA00022603"/>
    </source>
</evidence>
<keyword evidence="9" id="KW-1185">Reference proteome</keyword>
<dbReference type="PANTHER" id="PTHR11579:SF0">
    <property type="entry name" value="PROTEIN-L-ISOASPARTATE(D-ASPARTATE) O-METHYLTRANSFERASE"/>
    <property type="match status" value="1"/>
</dbReference>
<dbReference type="EMBL" id="VORB01000002">
    <property type="protein sequence ID" value="TXC82050.1"/>
    <property type="molecule type" value="Genomic_DNA"/>
</dbReference>
<keyword evidence="5 7" id="KW-0808">Transferase</keyword>
<keyword evidence="6 7" id="KW-0949">S-adenosyl-L-methionine</keyword>
<dbReference type="SUPFAM" id="SSF53335">
    <property type="entry name" value="S-adenosyl-L-methionine-dependent methyltransferases"/>
    <property type="match status" value="1"/>
</dbReference>
<comment type="similarity">
    <text evidence="2 7">Belongs to the methyltransferase superfamily. L-isoaspartyl/D-aspartyl protein methyltransferase family.</text>
</comment>
<organism evidence="8 9">
    <name type="scientific">Luteibaculum oceani</name>
    <dbReference type="NCBI Taxonomy" id="1294296"/>
    <lineage>
        <taxon>Bacteria</taxon>
        <taxon>Pseudomonadati</taxon>
        <taxon>Bacteroidota</taxon>
        <taxon>Flavobacteriia</taxon>
        <taxon>Flavobacteriales</taxon>
        <taxon>Luteibaculaceae</taxon>
        <taxon>Luteibaculum</taxon>
    </lineage>
</organism>
<dbReference type="EC" id="2.1.1.77" evidence="7"/>
<comment type="catalytic activity">
    <reaction evidence="7">
        <text>[protein]-L-isoaspartate + S-adenosyl-L-methionine = [protein]-L-isoaspartate alpha-methyl ester + S-adenosyl-L-homocysteine</text>
        <dbReference type="Rhea" id="RHEA:12705"/>
        <dbReference type="Rhea" id="RHEA-COMP:12143"/>
        <dbReference type="Rhea" id="RHEA-COMP:12144"/>
        <dbReference type="ChEBI" id="CHEBI:57856"/>
        <dbReference type="ChEBI" id="CHEBI:59789"/>
        <dbReference type="ChEBI" id="CHEBI:90596"/>
        <dbReference type="ChEBI" id="CHEBI:90598"/>
        <dbReference type="EC" id="2.1.1.77"/>
    </reaction>
</comment>
<comment type="caution">
    <text evidence="8">The sequence shown here is derived from an EMBL/GenBank/DDBJ whole genome shotgun (WGS) entry which is preliminary data.</text>
</comment>
<dbReference type="GO" id="GO:0005737">
    <property type="term" value="C:cytoplasm"/>
    <property type="evidence" value="ECO:0007669"/>
    <property type="project" value="UniProtKB-SubCell"/>
</dbReference>
<evidence type="ECO:0000256" key="3">
    <source>
        <dbReference type="ARBA" id="ARBA00022490"/>
    </source>
</evidence>
<reference evidence="8 9" key="1">
    <citation type="submission" date="2019-08" db="EMBL/GenBank/DDBJ databases">
        <title>Genome of Luteibaculum oceani JCM 18817.</title>
        <authorList>
            <person name="Bowman J.P."/>
        </authorList>
    </citation>
    <scope>NUCLEOTIDE SEQUENCE [LARGE SCALE GENOMIC DNA]</scope>
    <source>
        <strain evidence="8 9">JCM 18817</strain>
    </source>
</reference>
<dbReference type="Gene3D" id="3.40.50.150">
    <property type="entry name" value="Vaccinia Virus protein VP39"/>
    <property type="match status" value="1"/>
</dbReference>
<evidence type="ECO:0000256" key="2">
    <source>
        <dbReference type="ARBA" id="ARBA00005369"/>
    </source>
</evidence>
<name>A0A5C6VAY4_9FLAO</name>
<evidence type="ECO:0000256" key="1">
    <source>
        <dbReference type="ARBA" id="ARBA00004496"/>
    </source>
</evidence>
<sequence>MEDSYRTKGLRKRLVEELMEMGINNETVLNAVGDVPRHFFLDTAFLKFAYTNKAFPIGAGQTISHPYTVAVQSTLLEVERGDKVLEVGTGSGYQTAILCAMGIKVYSVERQRSLFLKTKKLLSKLKYDAYLTYGDGYKGISGYGPYKGIIVTCGAPEVPKSLLNQLEINGKMVIPIDKEEGVQEMTRITKIADNQYKEERFGKFRFVPMLPNRAMG</sequence>
<comment type="subcellular location">
    <subcellularLocation>
        <location evidence="1 7">Cytoplasm</location>
    </subcellularLocation>
</comment>
<dbReference type="OrthoDB" id="9810066at2"/>
<dbReference type="Pfam" id="PF01135">
    <property type="entry name" value="PCMT"/>
    <property type="match status" value="1"/>
</dbReference>
<proteinExistence type="inferred from homology"/>
<dbReference type="GO" id="GO:0030091">
    <property type="term" value="P:protein repair"/>
    <property type="evidence" value="ECO:0007669"/>
    <property type="project" value="UniProtKB-UniRule"/>
</dbReference>
<comment type="function">
    <text evidence="7">Catalyzes the methyl esterification of L-isoaspartyl residues in peptides and proteins that result from spontaneous decomposition of normal L-aspartyl and L-asparaginyl residues. It plays a role in the repair and/or degradation of damaged proteins.</text>
</comment>
<dbReference type="PANTHER" id="PTHR11579">
    <property type="entry name" value="PROTEIN-L-ISOASPARTATE O-METHYLTRANSFERASE"/>
    <property type="match status" value="1"/>
</dbReference>
<dbReference type="AlphaFoldDB" id="A0A5C6VAY4"/>
<dbReference type="InterPro" id="IPR000682">
    <property type="entry name" value="PCMT"/>
</dbReference>
<gene>
    <name evidence="7" type="primary">pcm</name>
    <name evidence="8" type="ORF">FRX97_02860</name>
</gene>
<evidence type="ECO:0000256" key="6">
    <source>
        <dbReference type="ARBA" id="ARBA00022691"/>
    </source>
</evidence>
<evidence type="ECO:0000313" key="8">
    <source>
        <dbReference type="EMBL" id="TXC82050.1"/>
    </source>
</evidence>
<evidence type="ECO:0000313" key="9">
    <source>
        <dbReference type="Proteomes" id="UP000321168"/>
    </source>
</evidence>
<feature type="active site" evidence="7">
    <location>
        <position position="64"/>
    </location>
</feature>
<dbReference type="InterPro" id="IPR029063">
    <property type="entry name" value="SAM-dependent_MTases_sf"/>
</dbReference>
<dbReference type="HAMAP" id="MF_00090">
    <property type="entry name" value="PIMT"/>
    <property type="match status" value="1"/>
</dbReference>
<accession>A0A5C6VAY4</accession>
<protein>
    <recommendedName>
        <fullName evidence="7">Protein-L-isoaspartate O-methyltransferase</fullName>
        <ecNumber evidence="7">2.1.1.77</ecNumber>
    </recommendedName>
    <alternativeName>
        <fullName evidence="7">L-isoaspartyl protein carboxyl methyltransferase</fullName>
    </alternativeName>
    <alternativeName>
        <fullName evidence="7">Protein L-isoaspartyl methyltransferase</fullName>
    </alternativeName>
    <alternativeName>
        <fullName evidence="7">Protein-beta-aspartate methyltransferase</fullName>
        <shortName evidence="7">PIMT</shortName>
    </alternativeName>
</protein>
<dbReference type="NCBIfam" id="NF001453">
    <property type="entry name" value="PRK00312.1"/>
    <property type="match status" value="1"/>
</dbReference>
<keyword evidence="4 7" id="KW-0489">Methyltransferase</keyword>
<dbReference type="Proteomes" id="UP000321168">
    <property type="component" value="Unassembled WGS sequence"/>
</dbReference>
<dbReference type="GO" id="GO:0032259">
    <property type="term" value="P:methylation"/>
    <property type="evidence" value="ECO:0007669"/>
    <property type="project" value="UniProtKB-KW"/>
</dbReference>
<dbReference type="NCBIfam" id="TIGR00080">
    <property type="entry name" value="pimt"/>
    <property type="match status" value="1"/>
</dbReference>
<dbReference type="RefSeq" id="WP_147013194.1">
    <property type="nucleotide sequence ID" value="NZ_VORB01000002.1"/>
</dbReference>
<keyword evidence="3 7" id="KW-0963">Cytoplasm</keyword>
<evidence type="ECO:0000256" key="7">
    <source>
        <dbReference type="HAMAP-Rule" id="MF_00090"/>
    </source>
</evidence>
<evidence type="ECO:0000256" key="5">
    <source>
        <dbReference type="ARBA" id="ARBA00022679"/>
    </source>
</evidence>